<reference evidence="1 2" key="1">
    <citation type="submission" date="2019-03" db="EMBL/GenBank/DDBJ databases">
        <title>Genomic Encyclopedia of Type Strains, Phase IV (KMG-IV): sequencing the most valuable type-strain genomes for metagenomic binning, comparative biology and taxonomic classification.</title>
        <authorList>
            <person name="Goeker M."/>
        </authorList>
    </citation>
    <scope>NUCLEOTIDE SEQUENCE [LARGE SCALE GENOMIC DNA]</scope>
    <source>
        <strain evidence="1 2">DSM 102969</strain>
    </source>
</reference>
<gene>
    <name evidence="1" type="ORF">EDD54_0586</name>
</gene>
<accession>A0A4R6RLT5</accession>
<proteinExistence type="predicted"/>
<evidence type="ECO:0000313" key="1">
    <source>
        <dbReference type="EMBL" id="TDP86706.1"/>
    </source>
</evidence>
<dbReference type="Proteomes" id="UP000294547">
    <property type="component" value="Unassembled WGS sequence"/>
</dbReference>
<dbReference type="AlphaFoldDB" id="A0A4R6RLT5"/>
<name>A0A4R6RLT5_9HYPH</name>
<protein>
    <submittedName>
        <fullName evidence="1">Uncharacterized protein</fullName>
    </submittedName>
</protein>
<sequence length="83" mass="9192">MSAEIHPFAIGQTVRVVPDLHGRVPAVDVYTVVRCNEADGPDPSYVIQSDVDRRQRREPHSRLRPVAAEGFAGSRVFVHRASS</sequence>
<organism evidence="1 2">
    <name type="scientific">Oharaeibacter diazotrophicus</name>
    <dbReference type="NCBI Taxonomy" id="1920512"/>
    <lineage>
        <taxon>Bacteria</taxon>
        <taxon>Pseudomonadati</taxon>
        <taxon>Pseudomonadota</taxon>
        <taxon>Alphaproteobacteria</taxon>
        <taxon>Hyphomicrobiales</taxon>
        <taxon>Pleomorphomonadaceae</taxon>
        <taxon>Oharaeibacter</taxon>
    </lineage>
</organism>
<keyword evidence="2" id="KW-1185">Reference proteome</keyword>
<comment type="caution">
    <text evidence="1">The sequence shown here is derived from an EMBL/GenBank/DDBJ whole genome shotgun (WGS) entry which is preliminary data.</text>
</comment>
<dbReference type="RefSeq" id="WP_126536740.1">
    <property type="nucleotide sequence ID" value="NZ_BSPM01000008.1"/>
</dbReference>
<evidence type="ECO:0000313" key="2">
    <source>
        <dbReference type="Proteomes" id="UP000294547"/>
    </source>
</evidence>
<dbReference type="OrthoDB" id="8020021at2"/>
<dbReference type="EMBL" id="SNXY01000006">
    <property type="protein sequence ID" value="TDP86706.1"/>
    <property type="molecule type" value="Genomic_DNA"/>
</dbReference>